<dbReference type="Proteomes" id="UP000838412">
    <property type="component" value="Chromosome 1"/>
</dbReference>
<dbReference type="InterPro" id="IPR036249">
    <property type="entry name" value="Thioredoxin-like_sf"/>
</dbReference>
<dbReference type="InterPro" id="IPR010357">
    <property type="entry name" value="TXNDC17_dom"/>
</dbReference>
<dbReference type="EMBL" id="OV696686">
    <property type="protein sequence ID" value="CAH1232690.1"/>
    <property type="molecule type" value="Genomic_DNA"/>
</dbReference>
<dbReference type="PANTHER" id="PTHR12452">
    <property type="entry name" value="42-9-9 PROTEIN-RELATED"/>
    <property type="match status" value="1"/>
</dbReference>
<evidence type="ECO:0000256" key="5">
    <source>
        <dbReference type="ARBA" id="ARBA00023157"/>
    </source>
</evidence>
<feature type="domain" description="Thioredoxin" evidence="7">
    <location>
        <begin position="35"/>
        <end position="148"/>
    </location>
</feature>
<evidence type="ECO:0000313" key="8">
    <source>
        <dbReference type="EMBL" id="CAH1232690.1"/>
    </source>
</evidence>
<dbReference type="CDD" id="cd02952">
    <property type="entry name" value="TRP14_like"/>
    <property type="match status" value="1"/>
</dbReference>
<protein>
    <recommendedName>
        <fullName evidence="3">Thioredoxin domain-containing protein 17</fullName>
    </recommendedName>
</protein>
<evidence type="ECO:0000256" key="2">
    <source>
        <dbReference type="ARBA" id="ARBA00008987"/>
    </source>
</evidence>
<dbReference type="FunFam" id="3.40.30.10:FF:000124">
    <property type="entry name" value="Thioredoxin domain-containing 17"/>
    <property type="match status" value="1"/>
</dbReference>
<accession>A0A8J9VV90</accession>
<keyword evidence="6" id="KW-0676">Redox-active center</keyword>
<dbReference type="SUPFAM" id="SSF52833">
    <property type="entry name" value="Thioredoxin-like"/>
    <property type="match status" value="1"/>
</dbReference>
<keyword evidence="5" id="KW-1015">Disulfide bond</keyword>
<sequence>MIHFRVECPAHVWLKRLRPDQAPGKIMVVSVKVEGLSAFLEAVEKHKGKTIFALFTGSHDAQGKSWCPDCVSADPVVEECVKGAPEDAVFITCSVGDRATWKDQTNDFRTHDKLKLTSVPTLMRWGTPQRLMEEDCAKSNLVSMLFEED</sequence>
<organism evidence="8 9">
    <name type="scientific">Branchiostoma lanceolatum</name>
    <name type="common">Common lancelet</name>
    <name type="synonym">Amphioxus lanceolatum</name>
    <dbReference type="NCBI Taxonomy" id="7740"/>
    <lineage>
        <taxon>Eukaryota</taxon>
        <taxon>Metazoa</taxon>
        <taxon>Chordata</taxon>
        <taxon>Cephalochordata</taxon>
        <taxon>Leptocardii</taxon>
        <taxon>Amphioxiformes</taxon>
        <taxon>Branchiostomatidae</taxon>
        <taxon>Branchiostoma</taxon>
    </lineage>
</organism>
<evidence type="ECO:0000313" key="9">
    <source>
        <dbReference type="Proteomes" id="UP000838412"/>
    </source>
</evidence>
<keyword evidence="9" id="KW-1185">Reference proteome</keyword>
<reference evidence="8" key="1">
    <citation type="submission" date="2022-01" db="EMBL/GenBank/DDBJ databases">
        <authorList>
            <person name="Braso-Vives M."/>
        </authorList>
    </citation>
    <scope>NUCLEOTIDE SEQUENCE</scope>
</reference>
<dbReference type="Pfam" id="PF06110">
    <property type="entry name" value="TXD17-like_Trx"/>
    <property type="match status" value="1"/>
</dbReference>
<evidence type="ECO:0000256" key="3">
    <source>
        <dbReference type="ARBA" id="ARBA00016949"/>
    </source>
</evidence>
<dbReference type="GO" id="GO:0047134">
    <property type="term" value="F:protein-disulfide reductase [NAD(P)H] activity"/>
    <property type="evidence" value="ECO:0007669"/>
    <property type="project" value="InterPro"/>
</dbReference>
<dbReference type="PANTHER" id="PTHR12452:SF0">
    <property type="entry name" value="THIOREDOXIN DOMAIN-CONTAINING PROTEIN 17"/>
    <property type="match status" value="1"/>
</dbReference>
<name>A0A8J9VV90_BRALA</name>
<evidence type="ECO:0000259" key="7">
    <source>
        <dbReference type="Pfam" id="PF06110"/>
    </source>
</evidence>
<dbReference type="OrthoDB" id="78947at2759"/>
<evidence type="ECO:0000256" key="4">
    <source>
        <dbReference type="ARBA" id="ARBA00022490"/>
    </source>
</evidence>
<evidence type="ECO:0000256" key="1">
    <source>
        <dbReference type="ARBA" id="ARBA00004496"/>
    </source>
</evidence>
<comment type="subcellular location">
    <subcellularLocation>
        <location evidence="1">Cytoplasm</location>
    </subcellularLocation>
</comment>
<comment type="similarity">
    <text evidence="2">Belongs to the thioredoxin family.</text>
</comment>
<dbReference type="AlphaFoldDB" id="A0A8J9VV90"/>
<gene>
    <name evidence="8" type="primary">TXNDC17</name>
    <name evidence="8" type="ORF">BLAG_LOCUS1696</name>
</gene>
<proteinExistence type="inferred from homology"/>
<evidence type="ECO:0000256" key="6">
    <source>
        <dbReference type="ARBA" id="ARBA00023284"/>
    </source>
</evidence>
<dbReference type="GO" id="GO:0005829">
    <property type="term" value="C:cytosol"/>
    <property type="evidence" value="ECO:0007669"/>
    <property type="project" value="TreeGrafter"/>
</dbReference>
<keyword evidence="4" id="KW-0963">Cytoplasm</keyword>
<dbReference type="InterPro" id="IPR045108">
    <property type="entry name" value="TXNDC17-like"/>
</dbReference>
<dbReference type="Gene3D" id="3.40.30.10">
    <property type="entry name" value="Glutaredoxin"/>
    <property type="match status" value="1"/>
</dbReference>